<evidence type="ECO:0000313" key="10">
    <source>
        <dbReference type="Proteomes" id="UP001529510"/>
    </source>
</evidence>
<dbReference type="EMBL" id="JAMKFB020000009">
    <property type="protein sequence ID" value="KAL0184265.1"/>
    <property type="molecule type" value="Genomic_DNA"/>
</dbReference>
<evidence type="ECO:0000256" key="3">
    <source>
        <dbReference type="ARBA" id="ARBA00022530"/>
    </source>
</evidence>
<accession>A0ABD0QDX2</accession>
<protein>
    <recommendedName>
        <fullName evidence="8">VWFA domain-containing protein</fullName>
    </recommendedName>
</protein>
<dbReference type="PROSITE" id="PS50234">
    <property type="entry name" value="VWFA"/>
    <property type="match status" value="3"/>
</dbReference>
<dbReference type="PRINTS" id="PR00453">
    <property type="entry name" value="VWFADOMAIN"/>
</dbReference>
<dbReference type="Gene3D" id="3.40.50.410">
    <property type="entry name" value="von Willebrand factor, type A domain"/>
    <property type="match status" value="3"/>
</dbReference>
<evidence type="ECO:0000256" key="7">
    <source>
        <dbReference type="ARBA" id="ARBA00023119"/>
    </source>
</evidence>
<dbReference type="Proteomes" id="UP001529510">
    <property type="component" value="Unassembled WGS sequence"/>
</dbReference>
<dbReference type="InterPro" id="IPR036465">
    <property type="entry name" value="vWFA_dom_sf"/>
</dbReference>
<keyword evidence="7" id="KW-0176">Collagen</keyword>
<dbReference type="AlphaFoldDB" id="A0ABD0QDX2"/>
<feature type="domain" description="VWFA" evidence="8">
    <location>
        <begin position="194"/>
        <end position="370"/>
    </location>
</feature>
<comment type="subcellular location">
    <subcellularLocation>
        <location evidence="1">Secreted</location>
        <location evidence="1">Extracellular space</location>
        <location evidence="1">Extracellular matrix</location>
    </subcellularLocation>
</comment>
<organism evidence="9 10">
    <name type="scientific">Cirrhinus mrigala</name>
    <name type="common">Mrigala</name>
    <dbReference type="NCBI Taxonomy" id="683832"/>
    <lineage>
        <taxon>Eukaryota</taxon>
        <taxon>Metazoa</taxon>
        <taxon>Chordata</taxon>
        <taxon>Craniata</taxon>
        <taxon>Vertebrata</taxon>
        <taxon>Euteleostomi</taxon>
        <taxon>Actinopterygii</taxon>
        <taxon>Neopterygii</taxon>
        <taxon>Teleostei</taxon>
        <taxon>Ostariophysi</taxon>
        <taxon>Cypriniformes</taxon>
        <taxon>Cyprinidae</taxon>
        <taxon>Labeoninae</taxon>
        <taxon>Labeonini</taxon>
        <taxon>Cirrhinus</taxon>
    </lineage>
</organism>
<dbReference type="SUPFAM" id="SSF53300">
    <property type="entry name" value="vWA-like"/>
    <property type="match status" value="3"/>
</dbReference>
<keyword evidence="3" id="KW-0272">Extracellular matrix</keyword>
<evidence type="ECO:0000256" key="1">
    <source>
        <dbReference type="ARBA" id="ARBA00004498"/>
    </source>
</evidence>
<dbReference type="PANTHER" id="PTHR22588">
    <property type="entry name" value="VWFA DOMAIN-CONTAINING PROTEIN"/>
    <property type="match status" value="1"/>
</dbReference>
<gene>
    <name evidence="9" type="ORF">M9458_019961</name>
</gene>
<sequence length="699" mass="76660">DVVFLIDGTTKMRAEFPAIRDMVQRVVDKLDVGLDNYSDDPKLEFLLNEHSTKEEVRQAIRRMRSKGGSRLNTGQALEYVSKNIYQRSAGSRVEDGVPQFLILVTGGKSNDDVSGPATQLKSSRVAPLAVGAHNADQEELKLISFSPELTYPIRDFQQLPLVEQQLLTKVSTMTRDDILVPPKVTDLLDLGKKDIIFLIDGSDSVGQSGVAHIRDFILKVVDQLDVRPDQVRVALVQYGERPKTEFSLNSHNNKQSVISAIKRLRHMGGRGADLAEAIKYVIRNELQASAGVRPAQASQHLVVLTGGRSTSDVSTYGPLLKNSDVNCIGIGADNADTVQLAQIATSDADVLKVATFPSLPTIQDEFISRLSGTTIVVTPTDPGPAPPQAKTADIVFLVDGSINLGRDNFKEVMEFILNLIDLFFTERDNLRIGLAHYATDVTDVFYLNTYKNKDDIINAITRAEYKGGREIKTGNAIRYVQKTHFVKERGSRKDEGIPQILMVVTGGRSRDDSKSAALALKASGVRIYAVGVGDIEDELNNLGSESTTVARASTFQELSELNEQILETLDDEVKGIVLCTGVKHTTRECKLDVLVGFDVASQGIFAAQRSLEMKMTAILKRITQMQSISCTSGQVPSIQVGMLAMDSASEPVQLDFTSKYTELLEPFKALRNRGPFLLNGLTIKAYADRLKSQPSDSVK</sequence>
<keyword evidence="5" id="KW-0677">Repeat</keyword>
<evidence type="ECO:0000313" key="9">
    <source>
        <dbReference type="EMBL" id="KAL0184265.1"/>
    </source>
</evidence>
<keyword evidence="2" id="KW-0964">Secreted</keyword>
<feature type="non-terminal residue" evidence="9">
    <location>
        <position position="699"/>
    </location>
</feature>
<name>A0ABD0QDX2_CIRMR</name>
<dbReference type="SMART" id="SM00327">
    <property type="entry name" value="VWA"/>
    <property type="match status" value="3"/>
</dbReference>
<feature type="non-terminal residue" evidence="9">
    <location>
        <position position="1"/>
    </location>
</feature>
<keyword evidence="4" id="KW-0732">Signal</keyword>
<dbReference type="GO" id="GO:0007155">
    <property type="term" value="P:cell adhesion"/>
    <property type="evidence" value="ECO:0007669"/>
    <property type="project" value="UniProtKB-KW"/>
</dbReference>
<dbReference type="GO" id="GO:0005581">
    <property type="term" value="C:collagen trimer"/>
    <property type="evidence" value="ECO:0007669"/>
    <property type="project" value="UniProtKB-KW"/>
</dbReference>
<keyword evidence="10" id="KW-1185">Reference proteome</keyword>
<reference evidence="9 10" key="1">
    <citation type="submission" date="2024-05" db="EMBL/GenBank/DDBJ databases">
        <title>Genome sequencing and assembly of Indian major carp, Cirrhinus mrigala (Hamilton, 1822).</title>
        <authorList>
            <person name="Mohindra V."/>
            <person name="Chowdhury L.M."/>
            <person name="Lal K."/>
            <person name="Jena J.K."/>
        </authorList>
    </citation>
    <scope>NUCLEOTIDE SEQUENCE [LARGE SCALE GENOMIC DNA]</scope>
    <source>
        <strain evidence="9">CM1030</strain>
        <tissue evidence="9">Blood</tissue>
    </source>
</reference>
<keyword evidence="6" id="KW-0130">Cell adhesion</keyword>
<dbReference type="FunFam" id="3.40.50.410:FF:000003">
    <property type="entry name" value="Collagen type VI alpha 3 chain"/>
    <property type="match status" value="3"/>
</dbReference>
<dbReference type="Pfam" id="PF00092">
    <property type="entry name" value="VWA"/>
    <property type="match status" value="3"/>
</dbReference>
<proteinExistence type="predicted"/>
<dbReference type="InterPro" id="IPR002035">
    <property type="entry name" value="VWF_A"/>
</dbReference>
<dbReference type="InterPro" id="IPR052229">
    <property type="entry name" value="Collagen-VI/PIF"/>
</dbReference>
<feature type="domain" description="VWFA" evidence="8">
    <location>
        <begin position="1"/>
        <end position="170"/>
    </location>
</feature>
<evidence type="ECO:0000259" key="8">
    <source>
        <dbReference type="PROSITE" id="PS50234"/>
    </source>
</evidence>
<comment type="caution">
    <text evidence="9">The sequence shown here is derived from an EMBL/GenBank/DDBJ whole genome shotgun (WGS) entry which is preliminary data.</text>
</comment>
<dbReference type="PANTHER" id="PTHR22588:SF21">
    <property type="entry name" value="COLLAGEN TYPE VI ALPHA 3 CHAIN"/>
    <property type="match status" value="1"/>
</dbReference>
<evidence type="ECO:0000256" key="5">
    <source>
        <dbReference type="ARBA" id="ARBA00022737"/>
    </source>
</evidence>
<evidence type="ECO:0000256" key="2">
    <source>
        <dbReference type="ARBA" id="ARBA00022525"/>
    </source>
</evidence>
<feature type="domain" description="VWFA" evidence="8">
    <location>
        <begin position="393"/>
        <end position="569"/>
    </location>
</feature>
<evidence type="ECO:0000256" key="4">
    <source>
        <dbReference type="ARBA" id="ARBA00022729"/>
    </source>
</evidence>
<evidence type="ECO:0000256" key="6">
    <source>
        <dbReference type="ARBA" id="ARBA00022889"/>
    </source>
</evidence>